<comment type="subcellular location">
    <subcellularLocation>
        <location evidence="1">Nucleus</location>
    </subcellularLocation>
</comment>
<feature type="non-terminal residue" evidence="8">
    <location>
        <position position="220"/>
    </location>
</feature>
<dbReference type="PANTHER" id="PTHR31190:SF142">
    <property type="entry name" value="ETHYLENE-RESPONSIVE TRANSCRIPTION FACTOR RAP2-3"/>
    <property type="match status" value="1"/>
</dbReference>
<keyword evidence="5" id="KW-0539">Nucleus</keyword>
<dbReference type="CDD" id="cd00018">
    <property type="entry name" value="AP2"/>
    <property type="match status" value="1"/>
</dbReference>
<dbReference type="SMART" id="SM00380">
    <property type="entry name" value="AP2"/>
    <property type="match status" value="1"/>
</dbReference>
<dbReference type="GO" id="GO:0009873">
    <property type="term" value="P:ethylene-activated signaling pathway"/>
    <property type="evidence" value="ECO:0007669"/>
    <property type="project" value="InterPro"/>
</dbReference>
<keyword evidence="3" id="KW-0238">DNA-binding</keyword>
<protein>
    <recommendedName>
        <fullName evidence="7">AP2/ERF domain-containing protein</fullName>
    </recommendedName>
</protein>
<dbReference type="PROSITE" id="PS51032">
    <property type="entry name" value="AP2_ERF"/>
    <property type="match status" value="1"/>
</dbReference>
<dbReference type="EMBL" id="JAHRHJ020000007">
    <property type="protein sequence ID" value="KAH9310186.1"/>
    <property type="molecule type" value="Genomic_DNA"/>
</dbReference>
<proteinExistence type="predicted"/>
<dbReference type="PRINTS" id="PR00367">
    <property type="entry name" value="ETHRSPELEMNT"/>
</dbReference>
<dbReference type="Proteomes" id="UP000824469">
    <property type="component" value="Unassembled WGS sequence"/>
</dbReference>
<dbReference type="InterPro" id="IPR016177">
    <property type="entry name" value="DNA-bd_dom_sf"/>
</dbReference>
<sequence>LEALLNQTQLYSEFLLEQMEDANFGSSENGDAKDPEPKANTDGRGRKRRGNGCNKNGHSKERKLENCRRGRRRKVTTSNAQVQLTRMCAEPVVSKLTLTTRMNAKDVLAIFNTGTIFNEISSRQIPLKEENSVVPGMCSCVKEVGVRKHVYKGIRKRPWGKWVGETRDLAKGVSVWLSTSSTSEEAVRAYDAAARKIRGKKAKVNFVEEKPASCSSKELQ</sequence>
<organism evidence="8 9">
    <name type="scientific">Taxus chinensis</name>
    <name type="common">Chinese yew</name>
    <name type="synonym">Taxus wallichiana var. chinensis</name>
    <dbReference type="NCBI Taxonomy" id="29808"/>
    <lineage>
        <taxon>Eukaryota</taxon>
        <taxon>Viridiplantae</taxon>
        <taxon>Streptophyta</taxon>
        <taxon>Embryophyta</taxon>
        <taxon>Tracheophyta</taxon>
        <taxon>Spermatophyta</taxon>
        <taxon>Pinopsida</taxon>
        <taxon>Pinidae</taxon>
        <taxon>Conifers II</taxon>
        <taxon>Cupressales</taxon>
        <taxon>Taxaceae</taxon>
        <taxon>Taxus</taxon>
    </lineage>
</organism>
<dbReference type="Gene3D" id="3.30.730.10">
    <property type="entry name" value="AP2/ERF domain"/>
    <property type="match status" value="1"/>
</dbReference>
<gene>
    <name evidence="8" type="ORF">KI387_038097</name>
</gene>
<evidence type="ECO:0000256" key="5">
    <source>
        <dbReference type="ARBA" id="ARBA00023242"/>
    </source>
</evidence>
<dbReference type="GO" id="GO:0005634">
    <property type="term" value="C:nucleus"/>
    <property type="evidence" value="ECO:0007669"/>
    <property type="project" value="UniProtKB-SubCell"/>
</dbReference>
<accession>A0AA38FTW9</accession>
<feature type="region of interest" description="Disordered" evidence="6">
    <location>
        <begin position="24"/>
        <end position="79"/>
    </location>
</feature>
<evidence type="ECO:0000256" key="4">
    <source>
        <dbReference type="ARBA" id="ARBA00023163"/>
    </source>
</evidence>
<dbReference type="InterPro" id="IPR036955">
    <property type="entry name" value="AP2/ERF_dom_sf"/>
</dbReference>
<evidence type="ECO:0000313" key="8">
    <source>
        <dbReference type="EMBL" id="KAH9310186.1"/>
    </source>
</evidence>
<dbReference type="AlphaFoldDB" id="A0AA38FTW9"/>
<name>A0AA38FTW9_TAXCH</name>
<dbReference type="PANTHER" id="PTHR31190">
    <property type="entry name" value="DNA-BINDING DOMAIN"/>
    <property type="match status" value="1"/>
</dbReference>
<feature type="compositionally biased region" description="Basic and acidic residues" evidence="6">
    <location>
        <begin position="30"/>
        <end position="44"/>
    </location>
</feature>
<evidence type="ECO:0000256" key="3">
    <source>
        <dbReference type="ARBA" id="ARBA00023125"/>
    </source>
</evidence>
<evidence type="ECO:0000256" key="2">
    <source>
        <dbReference type="ARBA" id="ARBA00023015"/>
    </source>
</evidence>
<comment type="caution">
    <text evidence="8">The sequence shown here is derived from an EMBL/GenBank/DDBJ whole genome shotgun (WGS) entry which is preliminary data.</text>
</comment>
<dbReference type="GO" id="GO:0003700">
    <property type="term" value="F:DNA-binding transcription factor activity"/>
    <property type="evidence" value="ECO:0007669"/>
    <property type="project" value="InterPro"/>
</dbReference>
<keyword evidence="4" id="KW-0804">Transcription</keyword>
<feature type="non-terminal residue" evidence="8">
    <location>
        <position position="1"/>
    </location>
</feature>
<evidence type="ECO:0000259" key="7">
    <source>
        <dbReference type="PROSITE" id="PS51032"/>
    </source>
</evidence>
<dbReference type="InterPro" id="IPR044808">
    <property type="entry name" value="ERF_plant"/>
</dbReference>
<feature type="compositionally biased region" description="Basic and acidic residues" evidence="6">
    <location>
        <begin position="58"/>
        <end position="68"/>
    </location>
</feature>
<feature type="domain" description="AP2/ERF" evidence="7">
    <location>
        <begin position="150"/>
        <end position="207"/>
    </location>
</feature>
<evidence type="ECO:0000256" key="6">
    <source>
        <dbReference type="SAM" id="MobiDB-lite"/>
    </source>
</evidence>
<evidence type="ECO:0000313" key="9">
    <source>
        <dbReference type="Proteomes" id="UP000824469"/>
    </source>
</evidence>
<dbReference type="InterPro" id="IPR001471">
    <property type="entry name" value="AP2/ERF_dom"/>
</dbReference>
<dbReference type="GO" id="GO:0003677">
    <property type="term" value="F:DNA binding"/>
    <property type="evidence" value="ECO:0007669"/>
    <property type="project" value="UniProtKB-KW"/>
</dbReference>
<dbReference type="Pfam" id="PF00847">
    <property type="entry name" value="AP2"/>
    <property type="match status" value="1"/>
</dbReference>
<reference evidence="8 9" key="1">
    <citation type="journal article" date="2021" name="Nat. Plants">
        <title>The Taxus genome provides insights into paclitaxel biosynthesis.</title>
        <authorList>
            <person name="Xiong X."/>
            <person name="Gou J."/>
            <person name="Liao Q."/>
            <person name="Li Y."/>
            <person name="Zhou Q."/>
            <person name="Bi G."/>
            <person name="Li C."/>
            <person name="Du R."/>
            <person name="Wang X."/>
            <person name="Sun T."/>
            <person name="Guo L."/>
            <person name="Liang H."/>
            <person name="Lu P."/>
            <person name="Wu Y."/>
            <person name="Zhang Z."/>
            <person name="Ro D.K."/>
            <person name="Shang Y."/>
            <person name="Huang S."/>
            <person name="Yan J."/>
        </authorList>
    </citation>
    <scope>NUCLEOTIDE SEQUENCE [LARGE SCALE GENOMIC DNA]</scope>
    <source>
        <strain evidence="8">Ta-2019</strain>
    </source>
</reference>
<keyword evidence="9" id="KW-1185">Reference proteome</keyword>
<evidence type="ECO:0000256" key="1">
    <source>
        <dbReference type="ARBA" id="ARBA00004123"/>
    </source>
</evidence>
<keyword evidence="2" id="KW-0805">Transcription regulation</keyword>
<dbReference type="SUPFAM" id="SSF54171">
    <property type="entry name" value="DNA-binding domain"/>
    <property type="match status" value="1"/>
</dbReference>